<feature type="compositionally biased region" description="Basic residues" evidence="5">
    <location>
        <begin position="51"/>
        <end position="60"/>
    </location>
</feature>
<dbReference type="GO" id="GO:0005852">
    <property type="term" value="C:eukaryotic translation initiation factor 3 complex"/>
    <property type="evidence" value="ECO:0007669"/>
    <property type="project" value="InterPro"/>
</dbReference>
<sequence>MKMSRRRFRYVCSVHLKQRCTREPHTLFVQQDDWEEEEVAPAKPDVSHLNPIKKKTSVKQKIKEKEEEERRRAELGLDSEEDEDEDEDPLERKRREKEAQIKADVENAANLLGTSKISNDESVASLRSMKPSSKEDWESYAQQLWNQLLKSQSSRPGFDKHFVPALCNVVSEPLRDVDCRLMSSRWRELGEKKGKVEKEKKASGGKKKAEKPKQVGTASAKNNIDTRAYGDEALDDGDDLDFM</sequence>
<dbReference type="InterPro" id="IPR013906">
    <property type="entry name" value="eIF3j"/>
</dbReference>
<feature type="compositionally biased region" description="Polar residues" evidence="5">
    <location>
        <begin position="216"/>
        <end position="225"/>
    </location>
</feature>
<protein>
    <recommendedName>
        <fullName evidence="4">Eukaryotic translation initiation factor 3 30 kDa subunit</fullName>
    </recommendedName>
</protein>
<feature type="compositionally biased region" description="Acidic residues" evidence="5">
    <location>
        <begin position="232"/>
        <end position="243"/>
    </location>
</feature>
<evidence type="ECO:0000256" key="4">
    <source>
        <dbReference type="ARBA" id="ARBA00029904"/>
    </source>
</evidence>
<evidence type="ECO:0000313" key="7">
    <source>
        <dbReference type="Proteomes" id="UP000245768"/>
    </source>
</evidence>
<dbReference type="Proteomes" id="UP000245768">
    <property type="component" value="Unassembled WGS sequence"/>
</dbReference>
<dbReference type="EMBL" id="KZ819635">
    <property type="protein sequence ID" value="PWN91630.1"/>
    <property type="molecule type" value="Genomic_DNA"/>
</dbReference>
<feature type="region of interest" description="Disordered" evidence="5">
    <location>
        <begin position="31"/>
        <end position="133"/>
    </location>
</feature>
<gene>
    <name evidence="6" type="ORF">FA10DRAFT_71902</name>
</gene>
<evidence type="ECO:0000313" key="6">
    <source>
        <dbReference type="EMBL" id="PWN91630.1"/>
    </source>
</evidence>
<accession>A0A316YQ17</accession>
<feature type="region of interest" description="Disordered" evidence="5">
    <location>
        <begin position="189"/>
        <end position="243"/>
    </location>
</feature>
<dbReference type="GO" id="GO:0003743">
    <property type="term" value="F:translation initiation factor activity"/>
    <property type="evidence" value="ECO:0007669"/>
    <property type="project" value="UniProtKB-KW"/>
</dbReference>
<proteinExistence type="predicted"/>
<dbReference type="PANTHER" id="PTHR21681:SF0">
    <property type="entry name" value="EUKARYOTIC TRANSLATION INITIATION FACTOR 3 SUBUNIT J"/>
    <property type="match status" value="1"/>
</dbReference>
<reference evidence="6 7" key="1">
    <citation type="journal article" date="2018" name="Mol. Biol. Evol.">
        <title>Broad Genomic Sampling Reveals a Smut Pathogenic Ancestry of the Fungal Clade Ustilaginomycotina.</title>
        <authorList>
            <person name="Kijpornyongpan T."/>
            <person name="Mondo S.J."/>
            <person name="Barry K."/>
            <person name="Sandor L."/>
            <person name="Lee J."/>
            <person name="Lipzen A."/>
            <person name="Pangilinan J."/>
            <person name="LaButti K."/>
            <person name="Hainaut M."/>
            <person name="Henrissat B."/>
            <person name="Grigoriev I.V."/>
            <person name="Spatafora J.W."/>
            <person name="Aime M.C."/>
        </authorList>
    </citation>
    <scope>NUCLEOTIDE SEQUENCE [LARGE SCALE GENOMIC DNA]</scope>
    <source>
        <strain evidence="6 7">MCA 4198</strain>
    </source>
</reference>
<evidence type="ECO:0000256" key="3">
    <source>
        <dbReference type="ARBA" id="ARBA00022917"/>
    </source>
</evidence>
<evidence type="ECO:0000256" key="5">
    <source>
        <dbReference type="SAM" id="MobiDB-lite"/>
    </source>
</evidence>
<dbReference type="InterPro" id="IPR023194">
    <property type="entry name" value="eIF3-like_dom_sf"/>
</dbReference>
<dbReference type="PANTHER" id="PTHR21681">
    <property type="entry name" value="EUKARYOTIC TRANSLATION INITIATION FACTOR 3 SUBUNIT J"/>
    <property type="match status" value="1"/>
</dbReference>
<keyword evidence="7" id="KW-1185">Reference proteome</keyword>
<keyword evidence="1" id="KW-0963">Cytoplasm</keyword>
<keyword evidence="2 6" id="KW-0396">Initiation factor</keyword>
<dbReference type="GeneID" id="37047574"/>
<dbReference type="RefSeq" id="XP_025378828.1">
    <property type="nucleotide sequence ID" value="XM_025525658.1"/>
</dbReference>
<organism evidence="6 7">
    <name type="scientific">Acaromyces ingoldii</name>
    <dbReference type="NCBI Taxonomy" id="215250"/>
    <lineage>
        <taxon>Eukaryota</taxon>
        <taxon>Fungi</taxon>
        <taxon>Dikarya</taxon>
        <taxon>Basidiomycota</taxon>
        <taxon>Ustilaginomycotina</taxon>
        <taxon>Exobasidiomycetes</taxon>
        <taxon>Exobasidiales</taxon>
        <taxon>Cryptobasidiaceae</taxon>
        <taxon>Acaromyces</taxon>
    </lineage>
</organism>
<feature type="compositionally biased region" description="Basic and acidic residues" evidence="5">
    <location>
        <begin position="90"/>
        <end position="105"/>
    </location>
</feature>
<keyword evidence="3" id="KW-0648">Protein biosynthesis</keyword>
<feature type="compositionally biased region" description="Basic and acidic residues" evidence="5">
    <location>
        <begin position="61"/>
        <end position="75"/>
    </location>
</feature>
<dbReference type="Gene3D" id="1.10.246.60">
    <property type="entry name" value="Eukaryotic translation initiation factor 3 like domains"/>
    <property type="match status" value="1"/>
</dbReference>
<feature type="compositionally biased region" description="Polar residues" evidence="5">
    <location>
        <begin position="112"/>
        <end position="122"/>
    </location>
</feature>
<name>A0A316YQ17_9BASI</name>
<feature type="compositionally biased region" description="Basic and acidic residues" evidence="5">
    <location>
        <begin position="189"/>
        <end position="202"/>
    </location>
</feature>
<evidence type="ECO:0000256" key="2">
    <source>
        <dbReference type="ARBA" id="ARBA00022540"/>
    </source>
</evidence>
<dbReference type="STRING" id="215250.A0A316YQ17"/>
<dbReference type="OrthoDB" id="20381at2759"/>
<dbReference type="Pfam" id="PF08597">
    <property type="entry name" value="eIF3_subunit"/>
    <property type="match status" value="1"/>
</dbReference>
<evidence type="ECO:0000256" key="1">
    <source>
        <dbReference type="ARBA" id="ARBA00022490"/>
    </source>
</evidence>
<dbReference type="AlphaFoldDB" id="A0A316YQ17"/>
<dbReference type="InParanoid" id="A0A316YQ17"/>
<feature type="compositionally biased region" description="Acidic residues" evidence="5">
    <location>
        <begin position="77"/>
        <end position="89"/>
    </location>
</feature>